<sequence length="91" mass="10172">MGVFDAMGTVRAEMPGLRRLHELMPRVPKDKHQFDFAPNGRQFDCLFDVSCRPYDLSLTSLGESPLHVPFDVSDRYYGGHAHGPGRLLALG</sequence>
<accession>A0A6J4JVL0</accession>
<reference evidence="1" key="1">
    <citation type="submission" date="2020-02" db="EMBL/GenBank/DDBJ databases">
        <authorList>
            <person name="Meier V. D."/>
        </authorList>
    </citation>
    <scope>NUCLEOTIDE SEQUENCE</scope>
    <source>
        <strain evidence="1">AVDCRST_MAG08</strain>
    </source>
</reference>
<gene>
    <name evidence="1" type="ORF">AVDCRST_MAG08-4454</name>
</gene>
<protein>
    <submittedName>
        <fullName evidence="1">Uncharacterized protein</fullName>
    </submittedName>
</protein>
<proteinExistence type="predicted"/>
<dbReference type="EMBL" id="CADCTG010000356">
    <property type="protein sequence ID" value="CAA9288796.1"/>
    <property type="molecule type" value="Genomic_DNA"/>
</dbReference>
<name>A0A6J4JVL0_9PROT</name>
<dbReference type="AlphaFoldDB" id="A0A6J4JVL0"/>
<organism evidence="1">
    <name type="scientific">uncultured Acetobacteraceae bacterium</name>
    <dbReference type="NCBI Taxonomy" id="169975"/>
    <lineage>
        <taxon>Bacteria</taxon>
        <taxon>Pseudomonadati</taxon>
        <taxon>Pseudomonadota</taxon>
        <taxon>Alphaproteobacteria</taxon>
        <taxon>Acetobacterales</taxon>
        <taxon>Acetobacteraceae</taxon>
        <taxon>environmental samples</taxon>
    </lineage>
</organism>
<evidence type="ECO:0000313" key="1">
    <source>
        <dbReference type="EMBL" id="CAA9288796.1"/>
    </source>
</evidence>